<dbReference type="GO" id="GO:0005787">
    <property type="term" value="C:signal peptidase complex"/>
    <property type="evidence" value="ECO:0007669"/>
    <property type="project" value="InterPro"/>
</dbReference>
<dbReference type="Proteomes" id="UP000789739">
    <property type="component" value="Unassembled WGS sequence"/>
</dbReference>
<dbReference type="GO" id="GO:0006465">
    <property type="term" value="P:signal peptide processing"/>
    <property type="evidence" value="ECO:0007669"/>
    <property type="project" value="InterPro"/>
</dbReference>
<evidence type="ECO:0000256" key="2">
    <source>
        <dbReference type="ARBA" id="ARBA00009289"/>
    </source>
</evidence>
<evidence type="ECO:0000313" key="13">
    <source>
        <dbReference type="Proteomes" id="UP000789739"/>
    </source>
</evidence>
<keyword evidence="4" id="KW-0256">Endoplasmic reticulum</keyword>
<evidence type="ECO:0000256" key="1">
    <source>
        <dbReference type="ARBA" id="ARBA00004648"/>
    </source>
</evidence>
<evidence type="ECO:0000313" key="12">
    <source>
        <dbReference type="EMBL" id="CAG8592088.1"/>
    </source>
</evidence>
<evidence type="ECO:0000256" key="4">
    <source>
        <dbReference type="ARBA" id="ARBA00022824"/>
    </source>
</evidence>
<dbReference type="Pfam" id="PF04573">
    <property type="entry name" value="SPC22"/>
    <property type="match status" value="1"/>
</dbReference>
<comment type="subcellular location">
    <subcellularLocation>
        <location evidence="1">Endoplasmic reticulum membrane</location>
        <topology evidence="1">Single-pass type II membrane protein</topology>
    </subcellularLocation>
</comment>
<evidence type="ECO:0000256" key="10">
    <source>
        <dbReference type="ARBA" id="ARBA00045670"/>
    </source>
</evidence>
<dbReference type="PANTHER" id="PTHR12804">
    <property type="entry name" value="MICROSOMAL SIGNAL PEPTIDASE 23 KD SUBUNIT SPC22/23"/>
    <property type="match status" value="1"/>
</dbReference>
<dbReference type="GO" id="GO:0045047">
    <property type="term" value="P:protein targeting to ER"/>
    <property type="evidence" value="ECO:0007669"/>
    <property type="project" value="TreeGrafter"/>
</dbReference>
<name>A0A9N9GC57_9GLOM</name>
<evidence type="ECO:0000256" key="6">
    <source>
        <dbReference type="ARBA" id="ARBA00022989"/>
    </source>
</evidence>
<dbReference type="AlphaFoldDB" id="A0A9N9GC57"/>
<comment type="caution">
    <text evidence="12">The sequence shown here is derived from an EMBL/GenBank/DDBJ whole genome shotgun (WGS) entry which is preliminary data.</text>
</comment>
<evidence type="ECO:0000256" key="9">
    <source>
        <dbReference type="ARBA" id="ARBA00033146"/>
    </source>
</evidence>
<organism evidence="12 13">
    <name type="scientific">Paraglomus brasilianum</name>
    <dbReference type="NCBI Taxonomy" id="144538"/>
    <lineage>
        <taxon>Eukaryota</taxon>
        <taxon>Fungi</taxon>
        <taxon>Fungi incertae sedis</taxon>
        <taxon>Mucoromycota</taxon>
        <taxon>Glomeromycotina</taxon>
        <taxon>Glomeromycetes</taxon>
        <taxon>Paraglomerales</taxon>
        <taxon>Paraglomeraceae</taxon>
        <taxon>Paraglomus</taxon>
    </lineage>
</organism>
<comment type="function">
    <text evidence="10">Essential component of the signal peptidase complex (SPC) which catalyzes the cleavage of N-terminal signal sequences from nascent proteins as they are translocated into the lumen of the endoplasmic reticulum. Essential for the SPC catalytic activity, possibly by stabilizing and positioning the active center of the complex close to the lumenal surface. Essential for viability.</text>
</comment>
<comment type="similarity">
    <text evidence="2">Belongs to the SPCS3 family.</text>
</comment>
<keyword evidence="13" id="KW-1185">Reference proteome</keyword>
<dbReference type="InterPro" id="IPR007653">
    <property type="entry name" value="SPC3"/>
</dbReference>
<gene>
    <name evidence="12" type="ORF">PBRASI_LOCUS7178</name>
</gene>
<proteinExistence type="inferred from homology"/>
<dbReference type="OrthoDB" id="10314579at2759"/>
<keyword evidence="3 11" id="KW-0812">Transmembrane</keyword>
<evidence type="ECO:0000256" key="5">
    <source>
        <dbReference type="ARBA" id="ARBA00022968"/>
    </source>
</evidence>
<feature type="transmembrane region" description="Helical" evidence="11">
    <location>
        <begin position="14"/>
        <end position="33"/>
    </location>
</feature>
<protein>
    <recommendedName>
        <fullName evidence="8">Signal peptidase complex subunit 3</fullName>
    </recommendedName>
    <alternativeName>
        <fullName evidence="9">Microsomal signal peptidase subunit 3</fullName>
    </alternativeName>
</protein>
<sequence length="178" mass="20658">MSHPVITLLHNPKYSLLFAVTFYFVLVFIPLHFTPSVRPLSPSIEVKALKTFNTDVTEDKRNEVEERVIISVELEIDASPLFTMFTRAVWVGLLAEYKSHDKNMHQVMLWSTTMESRHDAYVRKSIKRSGFNHIWPSFRGMNMSVALTYSVASYFGMYARGRVDPEVKREYPFPDPYG</sequence>
<evidence type="ECO:0000256" key="3">
    <source>
        <dbReference type="ARBA" id="ARBA00022692"/>
    </source>
</evidence>
<evidence type="ECO:0000256" key="8">
    <source>
        <dbReference type="ARBA" id="ARBA00029556"/>
    </source>
</evidence>
<keyword evidence="6 11" id="KW-1133">Transmembrane helix</keyword>
<dbReference type="PANTHER" id="PTHR12804:SF0">
    <property type="entry name" value="SIGNAL PEPTIDASE COMPLEX SUBUNIT 3"/>
    <property type="match status" value="1"/>
</dbReference>
<dbReference type="EMBL" id="CAJVPI010001059">
    <property type="protein sequence ID" value="CAG8592088.1"/>
    <property type="molecule type" value="Genomic_DNA"/>
</dbReference>
<evidence type="ECO:0000256" key="7">
    <source>
        <dbReference type="ARBA" id="ARBA00023136"/>
    </source>
</evidence>
<reference evidence="12" key="1">
    <citation type="submission" date="2021-06" db="EMBL/GenBank/DDBJ databases">
        <authorList>
            <person name="Kallberg Y."/>
            <person name="Tangrot J."/>
            <person name="Rosling A."/>
        </authorList>
    </citation>
    <scope>NUCLEOTIDE SEQUENCE</scope>
    <source>
        <strain evidence="12">BR232B</strain>
    </source>
</reference>
<evidence type="ECO:0000256" key="11">
    <source>
        <dbReference type="SAM" id="Phobius"/>
    </source>
</evidence>
<accession>A0A9N9GC57</accession>
<keyword evidence="7 11" id="KW-0472">Membrane</keyword>
<keyword evidence="5" id="KW-0735">Signal-anchor</keyword>